<dbReference type="EMBL" id="MK072462">
    <property type="protein sequence ID" value="AYV85622.1"/>
    <property type="molecule type" value="Genomic_DNA"/>
</dbReference>
<gene>
    <name evidence="1" type="ORF">Satyrvirus26_11</name>
</gene>
<sequence length="456" mass="51451">MKIAPPKIILMSATLPTENQLSDLYGNIVKSHPGMVVKSFSSSEAKIGCALISSSGELFAPHIGSKTVDEIKYILSVIRTNPFVGRFYTFEVLLEMVKIFKKFNLTYPDLTIMFDDPSKANQTNIQQIAYSMLEHLISVNSDSTVEQVCIMEKNIGKRINLRTIFTSDIGRFNKGCIVFSSDPVGTAKRIYKENFDDFMKGKQDRDIFQQVRLDNILENYKRAVDTYKKEETRIMNKKDDGIIKKNKENDKKERKKTEPWQDVSKMEIPIWEFPKELQICSPDHLARVKCDTNPLLGGLICPEDIPSNSSVSIEILTLLASGIGIYSTESPVLDDNYLKSVITLAKKGLIKFIFSDSSIAYGSNLAVSDIIVIDESVSTYSIETESIVNKHSMKTIFQMLGRAGRGGNLSYEARIYTTSSDDNLANKINSYIRGTLDEGSHDEIRNIRKAYETLWN</sequence>
<dbReference type="SUPFAM" id="SSF52540">
    <property type="entry name" value="P-loop containing nucleoside triphosphate hydrolases"/>
    <property type="match status" value="1"/>
</dbReference>
<evidence type="ECO:0000313" key="1">
    <source>
        <dbReference type="EMBL" id="AYV85622.1"/>
    </source>
</evidence>
<reference evidence="1" key="1">
    <citation type="submission" date="2018-10" db="EMBL/GenBank/DDBJ databases">
        <title>Hidden diversity of soil giant viruses.</title>
        <authorList>
            <person name="Schulz F."/>
            <person name="Alteio L."/>
            <person name="Goudeau D."/>
            <person name="Ryan E.M."/>
            <person name="Malmstrom R.R."/>
            <person name="Blanchard J."/>
            <person name="Woyke T."/>
        </authorList>
    </citation>
    <scope>NUCLEOTIDE SEQUENCE</scope>
    <source>
        <strain evidence="1">SAV1</strain>
    </source>
</reference>
<proteinExistence type="predicted"/>
<dbReference type="InterPro" id="IPR027417">
    <property type="entry name" value="P-loop_NTPase"/>
</dbReference>
<organism evidence="1">
    <name type="scientific">Satyrvirus sp</name>
    <dbReference type="NCBI Taxonomy" id="2487771"/>
    <lineage>
        <taxon>Viruses</taxon>
        <taxon>Varidnaviria</taxon>
        <taxon>Bamfordvirae</taxon>
        <taxon>Nucleocytoviricota</taxon>
        <taxon>Megaviricetes</taxon>
        <taxon>Imitervirales</taxon>
        <taxon>Mimiviridae</taxon>
        <taxon>Megamimivirinae</taxon>
    </lineage>
</organism>
<dbReference type="Gene3D" id="3.40.50.300">
    <property type="entry name" value="P-loop containing nucleotide triphosphate hydrolases"/>
    <property type="match status" value="1"/>
</dbReference>
<protein>
    <submittedName>
        <fullName evidence="1">Uncharacterized protein</fullName>
    </submittedName>
</protein>
<accession>A0A3G5AEL1</accession>
<name>A0A3G5AEL1_9VIRU</name>